<dbReference type="OrthoDB" id="1444051at2"/>
<sequence length="88" mass="10435">MRTSLNDIALAEKYLLGKLEPEETLVFEARLLTNPVLRWNVAAQKKVYSVLKLYHRKKLKKEVQVVHQTIFNDAKHQDFKQEILQLFK</sequence>
<reference evidence="1 2" key="1">
    <citation type="submission" date="2017-02" db="EMBL/GenBank/DDBJ databases">
        <authorList>
            <person name="Peterson S.W."/>
        </authorList>
    </citation>
    <scope>NUCLEOTIDE SEQUENCE [LARGE SCALE GENOMIC DNA]</scope>
    <source>
        <strain evidence="1 2">DSM 25262</strain>
    </source>
</reference>
<keyword evidence="2" id="KW-1185">Reference proteome</keyword>
<dbReference type="STRING" id="688867.SAMN05660236_2044"/>
<accession>A0A1T5KDB3</accession>
<proteinExistence type="predicted"/>
<evidence type="ECO:0000313" key="2">
    <source>
        <dbReference type="Proteomes" id="UP000190961"/>
    </source>
</evidence>
<dbReference type="Proteomes" id="UP000190961">
    <property type="component" value="Unassembled WGS sequence"/>
</dbReference>
<gene>
    <name evidence="1" type="ORF">SAMN05660236_2044</name>
</gene>
<dbReference type="EMBL" id="FUZU01000001">
    <property type="protein sequence ID" value="SKC61509.1"/>
    <property type="molecule type" value="Genomic_DNA"/>
</dbReference>
<dbReference type="AlphaFoldDB" id="A0A1T5KDB3"/>
<protein>
    <submittedName>
        <fullName evidence="1">Uncharacterized protein</fullName>
    </submittedName>
</protein>
<name>A0A1T5KDB3_9BACT</name>
<evidence type="ECO:0000313" key="1">
    <source>
        <dbReference type="EMBL" id="SKC61509.1"/>
    </source>
</evidence>
<dbReference type="RefSeq" id="WP_079686539.1">
    <property type="nucleotide sequence ID" value="NZ_FUZU01000001.1"/>
</dbReference>
<organism evidence="1 2">
    <name type="scientific">Ohtaekwangia koreensis</name>
    <dbReference type="NCBI Taxonomy" id="688867"/>
    <lineage>
        <taxon>Bacteria</taxon>
        <taxon>Pseudomonadati</taxon>
        <taxon>Bacteroidota</taxon>
        <taxon>Cytophagia</taxon>
        <taxon>Cytophagales</taxon>
        <taxon>Fulvivirgaceae</taxon>
        <taxon>Ohtaekwangia</taxon>
    </lineage>
</organism>